<proteinExistence type="predicted"/>
<dbReference type="Pfam" id="PF00756">
    <property type="entry name" value="Esterase"/>
    <property type="match status" value="1"/>
</dbReference>
<dbReference type="Proteomes" id="UP000187735">
    <property type="component" value="Chromosome"/>
</dbReference>
<gene>
    <name evidence="3" type="ORF">Fuma_04216</name>
</gene>
<feature type="signal peptide" evidence="1">
    <location>
        <begin position="1"/>
        <end position="26"/>
    </location>
</feature>
<keyword evidence="1" id="KW-0732">Signal</keyword>
<dbReference type="GO" id="GO:0016747">
    <property type="term" value="F:acyltransferase activity, transferring groups other than amino-acyl groups"/>
    <property type="evidence" value="ECO:0007669"/>
    <property type="project" value="TreeGrafter"/>
</dbReference>
<dbReference type="EMBL" id="CP017641">
    <property type="protein sequence ID" value="APZ94584.1"/>
    <property type="molecule type" value="Genomic_DNA"/>
</dbReference>
<evidence type="ECO:0000259" key="2">
    <source>
        <dbReference type="Pfam" id="PF02230"/>
    </source>
</evidence>
<evidence type="ECO:0000313" key="4">
    <source>
        <dbReference type="Proteomes" id="UP000187735"/>
    </source>
</evidence>
<dbReference type="STRING" id="1891926.Fuma_04216"/>
<dbReference type="InterPro" id="IPR000801">
    <property type="entry name" value="Esterase-like"/>
</dbReference>
<name>A0A1P8WKJ4_9PLAN</name>
<sequence precursor="true">MKHFFVLLSAALFALPMPNLTSTCHADEDPDAIYELGPESQRHEGVPKGDVTKHVWQSSIFEGTTREYYVYVPQQYDGTQPACVMVFQDGHAYVSEDGQVRAPIVFDNVIHKGDLPVTIGVFINPGHKADKQPENRWRANNRSFEYDTLSDQYARFVIEELLPHIAEDQKLNLTNSADDRAICGASSGGICAFTAAWQHPEWFSKVLSHIGSFTNIRGGHVYPALIRKTDNKAIRVFLQDGENDLDNQHGNWWLSNQQMAAALKFKDYDYKFVAGTGRHSPKHGGAILPDSLRWLWRDHVVGGTEPAKDETKVDATEVFADKTVQYTGGEFKDETFHYRIMPPAKVEEGKKYPLVLFLHGAGERGDDNKSQLQYFPEQMAQPRWRERFPCYVIAPQCRKDAKWVEVDWSLEGTHEAPDEPGDQMKVVMQIIEKTMAGEPIDKSRIYVTGLSMGGYGSWDLAVRKPNLFAAVAPICGGADNDSLAVLKDVPVWVAHGDADNAVPVERSRLAVAALRKAGGNPVYVELPGVEHNSWTPSYSDNDGLVPWLFRQKKQ</sequence>
<dbReference type="InterPro" id="IPR029058">
    <property type="entry name" value="AB_hydrolase_fold"/>
</dbReference>
<dbReference type="AlphaFoldDB" id="A0A1P8WKJ4"/>
<feature type="chain" id="PRO_5012297952" evidence="1">
    <location>
        <begin position="27"/>
        <end position="554"/>
    </location>
</feature>
<dbReference type="KEGG" id="fmr:Fuma_04216"/>
<evidence type="ECO:0000313" key="3">
    <source>
        <dbReference type="EMBL" id="APZ94584.1"/>
    </source>
</evidence>
<protein>
    <submittedName>
        <fullName evidence="3">Enterobactin/ferric enterobactin esterase</fullName>
    </submittedName>
</protein>
<evidence type="ECO:0000256" key="1">
    <source>
        <dbReference type="SAM" id="SignalP"/>
    </source>
</evidence>
<reference evidence="3 4" key="1">
    <citation type="journal article" date="2016" name="Front. Microbiol.">
        <title>Fuerstia marisgermanicae gen. nov., sp. nov., an Unusual Member of the Phylum Planctomycetes from the German Wadden Sea.</title>
        <authorList>
            <person name="Kohn T."/>
            <person name="Heuer A."/>
            <person name="Jogler M."/>
            <person name="Vollmers J."/>
            <person name="Boedeker C."/>
            <person name="Bunk B."/>
            <person name="Rast P."/>
            <person name="Borchert D."/>
            <person name="Glockner I."/>
            <person name="Freese H.M."/>
            <person name="Klenk H.P."/>
            <person name="Overmann J."/>
            <person name="Kaster A.K."/>
            <person name="Rohde M."/>
            <person name="Wiegand S."/>
            <person name="Jogler C."/>
        </authorList>
    </citation>
    <scope>NUCLEOTIDE SEQUENCE [LARGE SCALE GENOMIC DNA]</scope>
    <source>
        <strain evidence="3 4">NH11</strain>
    </source>
</reference>
<dbReference type="SUPFAM" id="SSF53474">
    <property type="entry name" value="alpha/beta-Hydrolases"/>
    <property type="match status" value="2"/>
</dbReference>
<dbReference type="GO" id="GO:0016787">
    <property type="term" value="F:hydrolase activity"/>
    <property type="evidence" value="ECO:0007669"/>
    <property type="project" value="InterPro"/>
</dbReference>
<dbReference type="PANTHER" id="PTHR48098:SF3">
    <property type="entry name" value="IRON(III) ENTEROBACTIN ESTERASE"/>
    <property type="match status" value="1"/>
</dbReference>
<dbReference type="Gene3D" id="3.40.50.1820">
    <property type="entry name" value="alpha/beta hydrolase"/>
    <property type="match status" value="2"/>
</dbReference>
<keyword evidence="4" id="KW-1185">Reference proteome</keyword>
<feature type="domain" description="Phospholipase/carboxylesterase/thioesterase" evidence="2">
    <location>
        <begin position="348"/>
        <end position="535"/>
    </location>
</feature>
<dbReference type="Pfam" id="PF02230">
    <property type="entry name" value="Abhydrolase_2"/>
    <property type="match status" value="1"/>
</dbReference>
<organism evidence="3 4">
    <name type="scientific">Fuerstiella marisgermanici</name>
    <dbReference type="NCBI Taxonomy" id="1891926"/>
    <lineage>
        <taxon>Bacteria</taxon>
        <taxon>Pseudomonadati</taxon>
        <taxon>Planctomycetota</taxon>
        <taxon>Planctomycetia</taxon>
        <taxon>Planctomycetales</taxon>
        <taxon>Planctomycetaceae</taxon>
        <taxon>Fuerstiella</taxon>
    </lineage>
</organism>
<accession>A0A1P8WKJ4</accession>
<dbReference type="InterPro" id="IPR003140">
    <property type="entry name" value="PLipase/COase/thioEstase"/>
</dbReference>
<dbReference type="PANTHER" id="PTHR48098">
    <property type="entry name" value="ENTEROCHELIN ESTERASE-RELATED"/>
    <property type="match status" value="1"/>
</dbReference>
<dbReference type="InterPro" id="IPR050583">
    <property type="entry name" value="Mycobacterial_A85_antigen"/>
</dbReference>